<dbReference type="EMBL" id="FUEG01000001">
    <property type="protein sequence ID" value="SJK98050.1"/>
    <property type="molecule type" value="Genomic_DNA"/>
</dbReference>
<dbReference type="Proteomes" id="UP000219338">
    <property type="component" value="Unassembled WGS sequence"/>
</dbReference>
<sequence length="246" mass="27788">MRRLGMKYERHHGIDAAVKPLGAPGWTVIEIHFGNNRELDFWKFDPPIMTAFLQFEFSSFREGRIALFSSMIDRSALDKGLRLPGGQVIALKVQERRNPSCINGAQCSRCFIRGRCVERKGFKFSTDAVDVSDYDSDVVLHQQLERLDDAAVSPACTVNLNVVRRCTFCLRREFTNPNPSTSRKLDCLEAFHVPSRPGVATFAVPLRSRVPVQFRCYGITLLPEKRNCQASYTGQQIPASLLNMMA</sequence>
<name>A0A284QNS9_ARMOS</name>
<keyword evidence="2" id="KW-1185">Reference proteome</keyword>
<protein>
    <submittedName>
        <fullName evidence="1">Uncharacterized protein</fullName>
    </submittedName>
</protein>
<reference evidence="2" key="1">
    <citation type="journal article" date="2017" name="Nat. Ecol. Evol.">
        <title>Genome expansion and lineage-specific genetic innovations in the forest pathogenic fungi Armillaria.</title>
        <authorList>
            <person name="Sipos G."/>
            <person name="Prasanna A.N."/>
            <person name="Walter M.C."/>
            <person name="O'Connor E."/>
            <person name="Balint B."/>
            <person name="Krizsan K."/>
            <person name="Kiss B."/>
            <person name="Hess J."/>
            <person name="Varga T."/>
            <person name="Slot J."/>
            <person name="Riley R."/>
            <person name="Boka B."/>
            <person name="Rigling D."/>
            <person name="Barry K."/>
            <person name="Lee J."/>
            <person name="Mihaltcheva S."/>
            <person name="LaButti K."/>
            <person name="Lipzen A."/>
            <person name="Waldron R."/>
            <person name="Moloney N.M."/>
            <person name="Sperisen C."/>
            <person name="Kredics L."/>
            <person name="Vagvoelgyi C."/>
            <person name="Patrignani A."/>
            <person name="Fitzpatrick D."/>
            <person name="Nagy I."/>
            <person name="Doyle S."/>
            <person name="Anderson J.B."/>
            <person name="Grigoriev I.V."/>
            <person name="Gueldener U."/>
            <person name="Muensterkoetter M."/>
            <person name="Nagy L.G."/>
        </authorList>
    </citation>
    <scope>NUCLEOTIDE SEQUENCE [LARGE SCALE GENOMIC DNA]</scope>
    <source>
        <strain evidence="2">C18/9</strain>
    </source>
</reference>
<gene>
    <name evidence="1" type="ORF">ARMOST_01306</name>
</gene>
<proteinExistence type="predicted"/>
<dbReference type="AlphaFoldDB" id="A0A284QNS9"/>
<evidence type="ECO:0000313" key="2">
    <source>
        <dbReference type="Proteomes" id="UP000219338"/>
    </source>
</evidence>
<accession>A0A284QNS9</accession>
<evidence type="ECO:0000313" key="1">
    <source>
        <dbReference type="EMBL" id="SJK98050.1"/>
    </source>
</evidence>
<organism evidence="1 2">
    <name type="scientific">Armillaria ostoyae</name>
    <name type="common">Armillaria root rot fungus</name>
    <dbReference type="NCBI Taxonomy" id="47428"/>
    <lineage>
        <taxon>Eukaryota</taxon>
        <taxon>Fungi</taxon>
        <taxon>Dikarya</taxon>
        <taxon>Basidiomycota</taxon>
        <taxon>Agaricomycotina</taxon>
        <taxon>Agaricomycetes</taxon>
        <taxon>Agaricomycetidae</taxon>
        <taxon>Agaricales</taxon>
        <taxon>Marasmiineae</taxon>
        <taxon>Physalacriaceae</taxon>
        <taxon>Armillaria</taxon>
    </lineage>
</organism>